<feature type="compositionally biased region" description="Acidic residues" evidence="2">
    <location>
        <begin position="44"/>
        <end position="53"/>
    </location>
</feature>
<evidence type="ECO:0000256" key="1">
    <source>
        <dbReference type="SAM" id="Coils"/>
    </source>
</evidence>
<reference evidence="3 4" key="1">
    <citation type="submission" date="2024-02" db="EMBL/GenBank/DDBJ databases">
        <title>De novo assembly and annotation of 12 fungi associated with fruit tree decline syndrome in Ontario, Canada.</title>
        <authorList>
            <person name="Sulman M."/>
            <person name="Ellouze W."/>
            <person name="Ilyukhin E."/>
        </authorList>
    </citation>
    <scope>NUCLEOTIDE SEQUENCE [LARGE SCALE GENOMIC DNA]</scope>
    <source>
        <strain evidence="3 4">M169</strain>
    </source>
</reference>
<feature type="compositionally biased region" description="Acidic residues" evidence="2">
    <location>
        <begin position="481"/>
        <end position="495"/>
    </location>
</feature>
<feature type="compositionally biased region" description="Basic and acidic residues" evidence="2">
    <location>
        <begin position="610"/>
        <end position="619"/>
    </location>
</feature>
<accession>A0ABR1PI96</accession>
<feature type="compositionally biased region" description="Basic and acidic residues" evidence="2">
    <location>
        <begin position="95"/>
        <end position="109"/>
    </location>
</feature>
<feature type="compositionally biased region" description="Polar residues" evidence="2">
    <location>
        <begin position="246"/>
        <end position="258"/>
    </location>
</feature>
<feature type="region of interest" description="Disordered" evidence="2">
    <location>
        <begin position="417"/>
        <end position="625"/>
    </location>
</feature>
<evidence type="ECO:0000256" key="2">
    <source>
        <dbReference type="SAM" id="MobiDB-lite"/>
    </source>
</evidence>
<gene>
    <name evidence="3" type="ORF">SLS63_002980</name>
</gene>
<evidence type="ECO:0008006" key="5">
    <source>
        <dbReference type="Google" id="ProtNLM"/>
    </source>
</evidence>
<dbReference type="EMBL" id="JAKNSF020000008">
    <property type="protein sequence ID" value="KAK7737189.1"/>
    <property type="molecule type" value="Genomic_DNA"/>
</dbReference>
<keyword evidence="4" id="KW-1185">Reference proteome</keyword>
<sequence length="635" mass="70148">MDDQVQGDGSPLEPIPISDDEEEAPDELLGSRSASSASGSPMDTDQDDDDDAPAESAGPESASPERESSLFVDQPGATISPEADDAESEQQEGTHSPENEPARGQREDAGGNGNGEMEYSDSSSDDAEPCTRVCQKQAKAAARKLKLSEKRIVTQDQTIADLRGRLQTAKSEIQTLKRELRRYTGSDSPDEEPDWQNMLRECSSPTGGNYETAWKTSYRALNMPIDLNKVHPQVRFIAKDDDEYNSSRQSSPSDNASVRSDEEFRLTKSLPDNILYQILTELLTKDESAKSVIRRNHEPNSQKHYMSGKTAGQPNCRMTRSMRNCTGMDYLYQLRGLLWFRAYDLDKEIANPQRSLAKIRDQSFIIDMERQTTQEKVPARREKSKLENLDPLFPVGASWKPSRRDFERIRELYNEDTGYDNRCNDLDYDATSSQGTIGSDDDDDGSDDDEDDDSSGSGSRSPPGPSRRRRPFTPAPSPGVAEEEELSESDGDLPDESQLSVSDLPDQSDFGSIDEDDADSARRASSAPHVDASSPRISNSYIDLTGVDDSDEEAENENENEDENGNENVAGGRGEDQQEEGSVQAADGVSDLFNPGTKRARLTSAASEGGDTKRQKPSEYRTGSLPLIFDQTWSF</sequence>
<evidence type="ECO:0000313" key="3">
    <source>
        <dbReference type="EMBL" id="KAK7737189.1"/>
    </source>
</evidence>
<evidence type="ECO:0000313" key="4">
    <source>
        <dbReference type="Proteomes" id="UP001430848"/>
    </source>
</evidence>
<keyword evidence="1" id="KW-0175">Coiled coil</keyword>
<protein>
    <recommendedName>
        <fullName evidence="5">F-box domain-containing protein</fullName>
    </recommendedName>
</protein>
<organism evidence="3 4">
    <name type="scientific">Diaporthe eres</name>
    <name type="common">Phomopsis oblonga</name>
    <dbReference type="NCBI Taxonomy" id="83184"/>
    <lineage>
        <taxon>Eukaryota</taxon>
        <taxon>Fungi</taxon>
        <taxon>Dikarya</taxon>
        <taxon>Ascomycota</taxon>
        <taxon>Pezizomycotina</taxon>
        <taxon>Sordariomycetes</taxon>
        <taxon>Sordariomycetidae</taxon>
        <taxon>Diaporthales</taxon>
        <taxon>Diaporthaceae</taxon>
        <taxon>Diaporthe</taxon>
        <taxon>Diaporthe eres species complex</taxon>
    </lineage>
</organism>
<feature type="compositionally biased region" description="Low complexity" evidence="2">
    <location>
        <begin position="30"/>
        <end position="40"/>
    </location>
</feature>
<feature type="compositionally biased region" description="Acidic residues" evidence="2">
    <location>
        <begin position="546"/>
        <end position="565"/>
    </location>
</feature>
<feature type="coiled-coil region" evidence="1">
    <location>
        <begin position="159"/>
        <end position="186"/>
    </location>
</feature>
<comment type="caution">
    <text evidence="3">The sequence shown here is derived from an EMBL/GenBank/DDBJ whole genome shotgun (WGS) entry which is preliminary data.</text>
</comment>
<feature type="region of interest" description="Disordered" evidence="2">
    <location>
        <begin position="240"/>
        <end position="262"/>
    </location>
</feature>
<proteinExistence type="predicted"/>
<dbReference type="Proteomes" id="UP001430848">
    <property type="component" value="Unassembled WGS sequence"/>
</dbReference>
<name>A0ABR1PI96_DIAER</name>
<feature type="region of interest" description="Disordered" evidence="2">
    <location>
        <begin position="1"/>
        <end position="132"/>
    </location>
</feature>
<feature type="compositionally biased region" description="Acidic residues" evidence="2">
    <location>
        <begin position="439"/>
        <end position="454"/>
    </location>
</feature>